<organism evidence="1 2">
    <name type="scientific">Vespula maculifrons</name>
    <name type="common">Eastern yellow jacket</name>
    <name type="synonym">Wasp</name>
    <dbReference type="NCBI Taxonomy" id="7453"/>
    <lineage>
        <taxon>Eukaryota</taxon>
        <taxon>Metazoa</taxon>
        <taxon>Ecdysozoa</taxon>
        <taxon>Arthropoda</taxon>
        <taxon>Hexapoda</taxon>
        <taxon>Insecta</taxon>
        <taxon>Pterygota</taxon>
        <taxon>Neoptera</taxon>
        <taxon>Endopterygota</taxon>
        <taxon>Hymenoptera</taxon>
        <taxon>Apocrita</taxon>
        <taxon>Aculeata</taxon>
        <taxon>Vespoidea</taxon>
        <taxon>Vespidae</taxon>
        <taxon>Vespinae</taxon>
        <taxon>Vespula</taxon>
    </lineage>
</organism>
<proteinExistence type="predicted"/>
<name>A0ABD2B4U1_VESMC</name>
<dbReference type="Proteomes" id="UP001607303">
    <property type="component" value="Unassembled WGS sequence"/>
</dbReference>
<gene>
    <name evidence="1" type="ORF">V1477_017028</name>
</gene>
<sequence>MNLKKKKKHNIFLRQIYLSLSSLLIFSPFLHTSYRSHFCVLHCLNDEYFYAYKIKIRSR</sequence>
<dbReference type="EMBL" id="JAYRBN010000100">
    <property type="protein sequence ID" value="KAL2727752.1"/>
    <property type="molecule type" value="Genomic_DNA"/>
</dbReference>
<accession>A0ABD2B4U1</accession>
<reference evidence="1 2" key="1">
    <citation type="journal article" date="2024" name="Ann. Entomol. Soc. Am.">
        <title>Genomic analyses of the southern and eastern yellowjacket wasps (Hymenoptera: Vespidae) reveal evolutionary signatures of social life.</title>
        <authorList>
            <person name="Catto M.A."/>
            <person name="Caine P.B."/>
            <person name="Orr S.E."/>
            <person name="Hunt B.G."/>
            <person name="Goodisman M.A.D."/>
        </authorList>
    </citation>
    <scope>NUCLEOTIDE SEQUENCE [LARGE SCALE GENOMIC DNA]</scope>
    <source>
        <strain evidence="1">232</strain>
        <tissue evidence="1">Head and thorax</tissue>
    </source>
</reference>
<dbReference type="AlphaFoldDB" id="A0ABD2B4U1"/>
<protein>
    <submittedName>
        <fullName evidence="1">Uncharacterized protein</fullName>
    </submittedName>
</protein>
<keyword evidence="2" id="KW-1185">Reference proteome</keyword>
<evidence type="ECO:0000313" key="1">
    <source>
        <dbReference type="EMBL" id="KAL2727752.1"/>
    </source>
</evidence>
<evidence type="ECO:0000313" key="2">
    <source>
        <dbReference type="Proteomes" id="UP001607303"/>
    </source>
</evidence>
<comment type="caution">
    <text evidence="1">The sequence shown here is derived from an EMBL/GenBank/DDBJ whole genome shotgun (WGS) entry which is preliminary data.</text>
</comment>